<organism evidence="1 2">
    <name type="scientific">Paraprevotella xylaniphila YIT 11841</name>
    <dbReference type="NCBI Taxonomy" id="762982"/>
    <lineage>
        <taxon>Bacteria</taxon>
        <taxon>Pseudomonadati</taxon>
        <taxon>Bacteroidota</taxon>
        <taxon>Bacteroidia</taxon>
        <taxon>Bacteroidales</taxon>
        <taxon>Prevotellaceae</taxon>
        <taxon>Paraprevotella</taxon>
    </lineage>
</organism>
<dbReference type="STRING" id="762982.HMPREF9442_00958"/>
<dbReference type="HOGENOM" id="CLU_3219774_0_0_10"/>
<sequence>MAKVFEVHNHVFCGSVNKCTQKTIKLYFMRQKISISSQSINEGK</sequence>
<dbReference type="Proteomes" id="UP000005546">
    <property type="component" value="Unassembled WGS sequence"/>
</dbReference>
<comment type="caution">
    <text evidence="1">The sequence shown here is derived from an EMBL/GenBank/DDBJ whole genome shotgun (WGS) entry which is preliminary data.</text>
</comment>
<gene>
    <name evidence="1" type="ORF">HMPREF9442_00958</name>
</gene>
<evidence type="ECO:0000313" key="2">
    <source>
        <dbReference type="Proteomes" id="UP000005546"/>
    </source>
</evidence>
<proteinExistence type="predicted"/>
<protein>
    <submittedName>
        <fullName evidence="1">Uncharacterized protein</fullName>
    </submittedName>
</protein>
<keyword evidence="2" id="KW-1185">Reference proteome</keyword>
<dbReference type="AlphaFoldDB" id="F3QS02"/>
<name>F3QS02_9BACT</name>
<dbReference type="EMBL" id="AFBR01000024">
    <property type="protein sequence ID" value="EGG55566.1"/>
    <property type="molecule type" value="Genomic_DNA"/>
</dbReference>
<reference evidence="1 2" key="1">
    <citation type="submission" date="2011-02" db="EMBL/GenBank/DDBJ databases">
        <authorList>
            <person name="Weinstock G."/>
            <person name="Sodergren E."/>
            <person name="Clifton S."/>
            <person name="Fulton L."/>
            <person name="Fulton B."/>
            <person name="Courtney L."/>
            <person name="Fronick C."/>
            <person name="Harrison M."/>
            <person name="Strong C."/>
            <person name="Farmer C."/>
            <person name="Delahaunty K."/>
            <person name="Markovic C."/>
            <person name="Hall O."/>
            <person name="Minx P."/>
            <person name="Tomlinson C."/>
            <person name="Mitreva M."/>
            <person name="Hou S."/>
            <person name="Chen J."/>
            <person name="Wollam A."/>
            <person name="Pepin K.H."/>
            <person name="Johnson M."/>
            <person name="Bhonagiri V."/>
            <person name="Zhang X."/>
            <person name="Suruliraj S."/>
            <person name="Warren W."/>
            <person name="Chinwalla A."/>
            <person name="Mardis E.R."/>
            <person name="Wilson R.K."/>
        </authorList>
    </citation>
    <scope>NUCLEOTIDE SEQUENCE [LARGE SCALE GENOMIC DNA]</scope>
    <source>
        <strain evidence="1 2">YIT 11841</strain>
    </source>
</reference>
<accession>F3QS02</accession>
<evidence type="ECO:0000313" key="1">
    <source>
        <dbReference type="EMBL" id="EGG55566.1"/>
    </source>
</evidence>